<keyword evidence="1" id="KW-0597">Phosphoprotein</keyword>
<dbReference type="Proteomes" id="UP000251889">
    <property type="component" value="Unassembled WGS sequence"/>
</dbReference>
<dbReference type="CDD" id="cd00156">
    <property type="entry name" value="REC"/>
    <property type="match status" value="1"/>
</dbReference>
<feature type="domain" description="Response regulatory" evidence="3">
    <location>
        <begin position="3"/>
        <end position="123"/>
    </location>
</feature>
<dbReference type="AlphaFoldDB" id="A0A364Y1Z7"/>
<evidence type="ECO:0000259" key="3">
    <source>
        <dbReference type="PROSITE" id="PS50110"/>
    </source>
</evidence>
<dbReference type="InterPro" id="IPR011006">
    <property type="entry name" value="CheY-like_superfamily"/>
</dbReference>
<dbReference type="SMART" id="SM00448">
    <property type="entry name" value="REC"/>
    <property type="match status" value="1"/>
</dbReference>
<accession>A0A364Y1Z7</accession>
<reference evidence="4 5" key="1">
    <citation type="submission" date="2018-06" db="EMBL/GenBank/DDBJ databases">
        <title>Chryseolinea flavus sp. nov., a member of the phylum Bacteroidetes isolated from soil.</title>
        <authorList>
            <person name="Li Y."/>
            <person name="Wang J."/>
        </authorList>
    </citation>
    <scope>NUCLEOTIDE SEQUENCE [LARGE SCALE GENOMIC DNA]</scope>
    <source>
        <strain evidence="4 5">SDU1-6</strain>
    </source>
</reference>
<dbReference type="OrthoDB" id="7631574at2"/>
<sequence>MKSCLHIDNDPDDQDYFIDTVHQISSTAGCFAVSNTEEAFLTLISQNLTPDYIFVSLELPVIDGFQFLERIKKIPQFSGIPVVMLTSNYSTEIIEKATKFGASAIYSKTRRDALRQILAPYFGR</sequence>
<evidence type="ECO:0000256" key="2">
    <source>
        <dbReference type="PROSITE-ProRule" id="PRU00169"/>
    </source>
</evidence>
<dbReference type="GO" id="GO:0000160">
    <property type="term" value="P:phosphorelay signal transduction system"/>
    <property type="evidence" value="ECO:0007669"/>
    <property type="project" value="InterPro"/>
</dbReference>
<dbReference type="PANTHER" id="PTHR44591:SF3">
    <property type="entry name" value="RESPONSE REGULATORY DOMAIN-CONTAINING PROTEIN"/>
    <property type="match status" value="1"/>
</dbReference>
<organism evidence="4 5">
    <name type="scientific">Pseudochryseolinea flava</name>
    <dbReference type="NCBI Taxonomy" id="2059302"/>
    <lineage>
        <taxon>Bacteria</taxon>
        <taxon>Pseudomonadati</taxon>
        <taxon>Bacteroidota</taxon>
        <taxon>Cytophagia</taxon>
        <taxon>Cytophagales</taxon>
        <taxon>Fulvivirgaceae</taxon>
        <taxon>Pseudochryseolinea</taxon>
    </lineage>
</organism>
<protein>
    <recommendedName>
        <fullName evidence="3">Response regulatory domain-containing protein</fullName>
    </recommendedName>
</protein>
<name>A0A364Y1Z7_9BACT</name>
<keyword evidence="5" id="KW-1185">Reference proteome</keyword>
<evidence type="ECO:0000256" key="1">
    <source>
        <dbReference type="ARBA" id="ARBA00022553"/>
    </source>
</evidence>
<proteinExistence type="predicted"/>
<evidence type="ECO:0000313" key="4">
    <source>
        <dbReference type="EMBL" id="RAV99989.1"/>
    </source>
</evidence>
<dbReference type="Pfam" id="PF00072">
    <property type="entry name" value="Response_reg"/>
    <property type="match status" value="1"/>
</dbReference>
<dbReference type="PANTHER" id="PTHR44591">
    <property type="entry name" value="STRESS RESPONSE REGULATOR PROTEIN 1"/>
    <property type="match status" value="1"/>
</dbReference>
<dbReference type="SUPFAM" id="SSF52172">
    <property type="entry name" value="CheY-like"/>
    <property type="match status" value="1"/>
</dbReference>
<gene>
    <name evidence="4" type="ORF">DQQ10_15640</name>
</gene>
<evidence type="ECO:0000313" key="5">
    <source>
        <dbReference type="Proteomes" id="UP000251889"/>
    </source>
</evidence>
<dbReference type="InterPro" id="IPR001789">
    <property type="entry name" value="Sig_transdc_resp-reg_receiver"/>
</dbReference>
<dbReference type="PROSITE" id="PS50110">
    <property type="entry name" value="RESPONSE_REGULATORY"/>
    <property type="match status" value="1"/>
</dbReference>
<dbReference type="RefSeq" id="WP_112747827.1">
    <property type="nucleotide sequence ID" value="NZ_QMFY01000008.1"/>
</dbReference>
<dbReference type="PROSITE" id="PS51257">
    <property type="entry name" value="PROKAR_LIPOPROTEIN"/>
    <property type="match status" value="1"/>
</dbReference>
<comment type="caution">
    <text evidence="4">The sequence shown here is derived from an EMBL/GenBank/DDBJ whole genome shotgun (WGS) entry which is preliminary data.</text>
</comment>
<comment type="caution">
    <text evidence="2">Lacks conserved residue(s) required for the propagation of feature annotation.</text>
</comment>
<dbReference type="InterPro" id="IPR050595">
    <property type="entry name" value="Bact_response_regulator"/>
</dbReference>
<dbReference type="EMBL" id="QMFY01000008">
    <property type="protein sequence ID" value="RAV99989.1"/>
    <property type="molecule type" value="Genomic_DNA"/>
</dbReference>
<dbReference type="Gene3D" id="3.40.50.2300">
    <property type="match status" value="1"/>
</dbReference>